<name>A0A845LIJ6_HELGE</name>
<dbReference type="OrthoDB" id="9799749at2"/>
<evidence type="ECO:0000313" key="1">
    <source>
        <dbReference type="EMBL" id="MZP43263.1"/>
    </source>
</evidence>
<dbReference type="EMBL" id="WXEX01000007">
    <property type="protein sequence ID" value="MZP43263.1"/>
    <property type="molecule type" value="Genomic_DNA"/>
</dbReference>
<protein>
    <submittedName>
        <fullName evidence="1">Rubredoxin</fullName>
    </submittedName>
</protein>
<organism evidence="1 2">
    <name type="scientific">Heliomicrobium gestii</name>
    <name type="common">Heliobacterium gestii</name>
    <dbReference type="NCBI Taxonomy" id="2699"/>
    <lineage>
        <taxon>Bacteria</taxon>
        <taxon>Bacillati</taxon>
        <taxon>Bacillota</taxon>
        <taxon>Clostridia</taxon>
        <taxon>Eubacteriales</taxon>
        <taxon>Heliobacteriaceae</taxon>
        <taxon>Heliomicrobium</taxon>
    </lineage>
</organism>
<comment type="caution">
    <text evidence="1">The sequence shown here is derived from an EMBL/GenBank/DDBJ whole genome shotgun (WGS) entry which is preliminary data.</text>
</comment>
<evidence type="ECO:0000313" key="2">
    <source>
        <dbReference type="Proteomes" id="UP000471031"/>
    </source>
</evidence>
<accession>A0A845LIJ6</accession>
<dbReference type="Proteomes" id="UP000471031">
    <property type="component" value="Unassembled WGS sequence"/>
</dbReference>
<dbReference type="RefSeq" id="WP_161261842.1">
    <property type="nucleotide sequence ID" value="NZ_JAFBDC010000013.1"/>
</dbReference>
<gene>
    <name evidence="1" type="ORF">GTO89_09450</name>
</gene>
<dbReference type="AlphaFoldDB" id="A0A845LIJ6"/>
<proteinExistence type="predicted"/>
<reference evidence="1 2" key="1">
    <citation type="submission" date="2020-01" db="EMBL/GenBank/DDBJ databases">
        <title>Whole genome sequence of Heliobacterium gestii DSM 11169.</title>
        <authorList>
            <person name="Kyndt J.A."/>
            <person name="Meyer T.E."/>
        </authorList>
    </citation>
    <scope>NUCLEOTIDE SEQUENCE [LARGE SCALE GENOMIC DNA]</scope>
    <source>
        <strain evidence="1 2">DSM 11169</strain>
    </source>
</reference>
<keyword evidence="2" id="KW-1185">Reference proteome</keyword>
<sequence length="81" mass="9312">MFHEIDEPTKALILRSRKTNELHLNVMAQLTSIMELVRQGIDDDLDANCVKIFSRVHSNAHESIQSIKAELQAHMNRSKWG</sequence>